<evidence type="ECO:0000259" key="6">
    <source>
        <dbReference type="Pfam" id="PF04542"/>
    </source>
</evidence>
<dbReference type="Pfam" id="PF08281">
    <property type="entry name" value="Sigma70_r4_2"/>
    <property type="match status" value="1"/>
</dbReference>
<evidence type="ECO:0008006" key="9">
    <source>
        <dbReference type="Google" id="ProtNLM"/>
    </source>
</evidence>
<evidence type="ECO:0000256" key="2">
    <source>
        <dbReference type="ARBA" id="ARBA00023015"/>
    </source>
</evidence>
<dbReference type="SUPFAM" id="SSF88659">
    <property type="entry name" value="Sigma3 and sigma4 domains of RNA polymerase sigma factors"/>
    <property type="match status" value="1"/>
</dbReference>
<keyword evidence="3" id="KW-0731">Sigma factor</keyword>
<comment type="similarity">
    <text evidence="1">Belongs to the sigma-70 factor family. ECF subfamily.</text>
</comment>
<evidence type="ECO:0000256" key="5">
    <source>
        <dbReference type="ARBA" id="ARBA00023163"/>
    </source>
</evidence>
<gene>
    <name evidence="8" type="ORF">METZ01_LOCUS158292</name>
</gene>
<protein>
    <recommendedName>
        <fullName evidence="9">HTH luxR-type domain-containing protein</fullName>
    </recommendedName>
</protein>
<feature type="domain" description="RNA polymerase sigma factor 70 region 4 type 2" evidence="7">
    <location>
        <begin position="142"/>
        <end position="194"/>
    </location>
</feature>
<name>A0A382AVH7_9ZZZZ</name>
<dbReference type="GO" id="GO:0006352">
    <property type="term" value="P:DNA-templated transcription initiation"/>
    <property type="evidence" value="ECO:0007669"/>
    <property type="project" value="InterPro"/>
</dbReference>
<dbReference type="GO" id="GO:0016987">
    <property type="term" value="F:sigma factor activity"/>
    <property type="evidence" value="ECO:0007669"/>
    <property type="project" value="UniProtKB-KW"/>
</dbReference>
<evidence type="ECO:0000256" key="1">
    <source>
        <dbReference type="ARBA" id="ARBA00010641"/>
    </source>
</evidence>
<dbReference type="EMBL" id="UINC01026989">
    <property type="protein sequence ID" value="SVB05438.1"/>
    <property type="molecule type" value="Genomic_DNA"/>
</dbReference>
<reference evidence="8" key="1">
    <citation type="submission" date="2018-05" db="EMBL/GenBank/DDBJ databases">
        <authorList>
            <person name="Lanie J.A."/>
            <person name="Ng W.-L."/>
            <person name="Kazmierczak K.M."/>
            <person name="Andrzejewski T.M."/>
            <person name="Davidsen T.M."/>
            <person name="Wayne K.J."/>
            <person name="Tettelin H."/>
            <person name="Glass J.I."/>
            <person name="Rusch D."/>
            <person name="Podicherti R."/>
            <person name="Tsui H.-C.T."/>
            <person name="Winkler M.E."/>
        </authorList>
    </citation>
    <scope>NUCLEOTIDE SEQUENCE</scope>
</reference>
<dbReference type="SUPFAM" id="SSF88946">
    <property type="entry name" value="Sigma2 domain of RNA polymerase sigma factors"/>
    <property type="match status" value="1"/>
</dbReference>
<sequence length="204" mass="23968">MKEQISNSVKMELSMPDKPDQILVEQSQAGYSEAFGLLAKKYQRKVYEIAYRFTQNVDEASDLSQEVFIKVYRALPNFESSSKFYTWLYRIAYNAGIDYTRRRKNRPEHLFPDEFPNDHQLLHPRVTDDQVVSTTEASEIQDQIKQAVEKLPLRQRQVFVLRYYQDLPLREIGDILGLRIGTVKAQLFNSIRKLRQLLADYVQA</sequence>
<keyword evidence="2" id="KW-0805">Transcription regulation</keyword>
<dbReference type="CDD" id="cd06171">
    <property type="entry name" value="Sigma70_r4"/>
    <property type="match status" value="1"/>
</dbReference>
<accession>A0A382AVH7</accession>
<evidence type="ECO:0000313" key="8">
    <source>
        <dbReference type="EMBL" id="SVB05438.1"/>
    </source>
</evidence>
<dbReference type="Pfam" id="PF04542">
    <property type="entry name" value="Sigma70_r2"/>
    <property type="match status" value="1"/>
</dbReference>
<dbReference type="InterPro" id="IPR013325">
    <property type="entry name" value="RNA_pol_sigma_r2"/>
</dbReference>
<evidence type="ECO:0000259" key="7">
    <source>
        <dbReference type="Pfam" id="PF08281"/>
    </source>
</evidence>
<evidence type="ECO:0000256" key="4">
    <source>
        <dbReference type="ARBA" id="ARBA00023125"/>
    </source>
</evidence>
<dbReference type="InterPro" id="IPR013249">
    <property type="entry name" value="RNA_pol_sigma70_r4_t2"/>
</dbReference>
<dbReference type="InterPro" id="IPR014284">
    <property type="entry name" value="RNA_pol_sigma-70_dom"/>
</dbReference>
<dbReference type="PANTHER" id="PTHR43133">
    <property type="entry name" value="RNA POLYMERASE ECF-TYPE SIGMA FACTO"/>
    <property type="match status" value="1"/>
</dbReference>
<dbReference type="InterPro" id="IPR039425">
    <property type="entry name" value="RNA_pol_sigma-70-like"/>
</dbReference>
<feature type="domain" description="RNA polymerase sigma-70 region 2" evidence="6">
    <location>
        <begin position="38"/>
        <end position="104"/>
    </location>
</feature>
<dbReference type="InterPro" id="IPR007627">
    <property type="entry name" value="RNA_pol_sigma70_r2"/>
</dbReference>
<keyword evidence="5" id="KW-0804">Transcription</keyword>
<dbReference type="AlphaFoldDB" id="A0A382AVH7"/>
<dbReference type="InterPro" id="IPR036388">
    <property type="entry name" value="WH-like_DNA-bd_sf"/>
</dbReference>
<evidence type="ECO:0000256" key="3">
    <source>
        <dbReference type="ARBA" id="ARBA00023082"/>
    </source>
</evidence>
<proteinExistence type="inferred from homology"/>
<dbReference type="NCBIfam" id="TIGR02937">
    <property type="entry name" value="sigma70-ECF"/>
    <property type="match status" value="1"/>
</dbReference>
<keyword evidence="4" id="KW-0238">DNA-binding</keyword>
<organism evidence="8">
    <name type="scientific">marine metagenome</name>
    <dbReference type="NCBI Taxonomy" id="408172"/>
    <lineage>
        <taxon>unclassified sequences</taxon>
        <taxon>metagenomes</taxon>
        <taxon>ecological metagenomes</taxon>
    </lineage>
</organism>
<dbReference type="GO" id="GO:0003677">
    <property type="term" value="F:DNA binding"/>
    <property type="evidence" value="ECO:0007669"/>
    <property type="project" value="UniProtKB-KW"/>
</dbReference>
<dbReference type="Gene3D" id="1.10.1740.10">
    <property type="match status" value="1"/>
</dbReference>
<dbReference type="Gene3D" id="1.10.10.10">
    <property type="entry name" value="Winged helix-like DNA-binding domain superfamily/Winged helix DNA-binding domain"/>
    <property type="match status" value="1"/>
</dbReference>
<dbReference type="PANTHER" id="PTHR43133:SF8">
    <property type="entry name" value="RNA POLYMERASE SIGMA FACTOR HI_1459-RELATED"/>
    <property type="match status" value="1"/>
</dbReference>
<dbReference type="InterPro" id="IPR013324">
    <property type="entry name" value="RNA_pol_sigma_r3/r4-like"/>
</dbReference>